<dbReference type="Pfam" id="PF11382">
    <property type="entry name" value="MctB"/>
    <property type="match status" value="1"/>
</dbReference>
<feature type="transmembrane region" description="Helical" evidence="1">
    <location>
        <begin position="12"/>
        <end position="32"/>
    </location>
</feature>
<dbReference type="InterPro" id="IPR021522">
    <property type="entry name" value="MctB"/>
</dbReference>
<sequence>MAHNKGQGRSGFLIAGLGFGVAAGTLLGALVISPATAGLGDGGANKAQLAEAEDHAKIAEAQANSADSVVSELASDAVKGTLDGKPVLVIRTNDATDDDVNAINNLLKSSGAENAGTLKLTELFSSSNGVDRLKSIVANTLPAGAQLNTKDLDPGTHAGDALGAALLLKPDSNDPIASDNDRKLLLEALKGEGFIDYQDGSIKPARAVVIVNGDSDGSGESSFASGMLSNFSRALAVQSKATVVAGRIHTASDSGVIGQLRGSNIKEISTVDSLDQDWARLATVLAINELLQGKHGNYGAAASADAAVPKLSKG</sequence>
<keyword evidence="3" id="KW-1185">Reference proteome</keyword>
<dbReference type="KEGG" id="cpoy:GP475_05600"/>
<evidence type="ECO:0000313" key="3">
    <source>
        <dbReference type="Proteomes" id="UP000516320"/>
    </source>
</evidence>
<proteinExistence type="predicted"/>
<evidence type="ECO:0000313" key="2">
    <source>
        <dbReference type="EMBL" id="QNQ90174.1"/>
    </source>
</evidence>
<dbReference type="GO" id="GO:0055070">
    <property type="term" value="P:copper ion homeostasis"/>
    <property type="evidence" value="ECO:0007669"/>
    <property type="project" value="InterPro"/>
</dbReference>
<dbReference type="RefSeq" id="WP_187975631.1">
    <property type="nucleotide sequence ID" value="NZ_CP046884.1"/>
</dbReference>
<keyword evidence="1" id="KW-1133">Transmembrane helix</keyword>
<keyword evidence="1" id="KW-0812">Transmembrane</keyword>
<accession>A0A7H0SNP9</accession>
<protein>
    <submittedName>
        <fullName evidence="2">Copper transporter</fullName>
    </submittedName>
</protein>
<evidence type="ECO:0000256" key="1">
    <source>
        <dbReference type="SAM" id="Phobius"/>
    </source>
</evidence>
<reference evidence="2 3" key="1">
    <citation type="submission" date="2019-12" db="EMBL/GenBank/DDBJ databases">
        <title>Corynebacterium sp. nov., isolated from feces of the Anser Albifrons in China.</title>
        <authorList>
            <person name="Liu Q."/>
        </authorList>
    </citation>
    <scope>NUCLEOTIDE SEQUENCE [LARGE SCALE GENOMIC DNA]</scope>
    <source>
        <strain evidence="2 3">4H37-19</strain>
    </source>
</reference>
<keyword evidence="1" id="KW-0472">Membrane</keyword>
<dbReference type="AlphaFoldDB" id="A0A7H0SNP9"/>
<organism evidence="2 3">
    <name type="scientific">Corynebacterium poyangense</name>
    <dbReference type="NCBI Taxonomy" id="2684405"/>
    <lineage>
        <taxon>Bacteria</taxon>
        <taxon>Bacillati</taxon>
        <taxon>Actinomycetota</taxon>
        <taxon>Actinomycetes</taxon>
        <taxon>Mycobacteriales</taxon>
        <taxon>Corynebacteriaceae</taxon>
        <taxon>Corynebacterium</taxon>
    </lineage>
</organism>
<dbReference type="EMBL" id="CP046884">
    <property type="protein sequence ID" value="QNQ90174.1"/>
    <property type="molecule type" value="Genomic_DNA"/>
</dbReference>
<name>A0A7H0SNP9_9CORY</name>
<dbReference type="Proteomes" id="UP000516320">
    <property type="component" value="Chromosome"/>
</dbReference>
<dbReference type="GO" id="GO:0016020">
    <property type="term" value="C:membrane"/>
    <property type="evidence" value="ECO:0007669"/>
    <property type="project" value="InterPro"/>
</dbReference>
<gene>
    <name evidence="2" type="ORF">GP475_05600</name>
</gene>